<evidence type="ECO:0000313" key="7">
    <source>
        <dbReference type="EMBL" id="CAL8131436.1"/>
    </source>
</evidence>
<comment type="subcellular location">
    <subcellularLocation>
        <location evidence="1">Golgi apparatus</location>
    </subcellularLocation>
</comment>
<evidence type="ECO:0000256" key="6">
    <source>
        <dbReference type="SAM" id="MobiDB-lite"/>
    </source>
</evidence>
<accession>A0ABP1RN63</accession>
<gene>
    <name evidence="7" type="ORF">ODALV1_LOCUS24179</name>
</gene>
<reference evidence="7 8" key="1">
    <citation type="submission" date="2024-08" db="EMBL/GenBank/DDBJ databases">
        <authorList>
            <person name="Cucini C."/>
            <person name="Frati F."/>
        </authorList>
    </citation>
    <scope>NUCLEOTIDE SEQUENCE [LARGE SCALE GENOMIC DNA]</scope>
</reference>
<name>A0ABP1RN63_9HEXA</name>
<dbReference type="PRINTS" id="PR02083">
    <property type="entry name" value="GKINASEAP1"/>
</dbReference>
<comment type="caution">
    <text evidence="7">The sequence shown here is derived from an EMBL/GenBank/DDBJ whole genome shotgun (WGS) entry which is preliminary data.</text>
</comment>
<evidence type="ECO:0000256" key="4">
    <source>
        <dbReference type="ARBA" id="ARBA00023054"/>
    </source>
</evidence>
<feature type="region of interest" description="Disordered" evidence="6">
    <location>
        <begin position="1"/>
        <end position="123"/>
    </location>
</feature>
<organism evidence="7 8">
    <name type="scientific">Orchesella dallaii</name>
    <dbReference type="NCBI Taxonomy" id="48710"/>
    <lineage>
        <taxon>Eukaryota</taxon>
        <taxon>Metazoa</taxon>
        <taxon>Ecdysozoa</taxon>
        <taxon>Arthropoda</taxon>
        <taxon>Hexapoda</taxon>
        <taxon>Collembola</taxon>
        <taxon>Entomobryomorpha</taxon>
        <taxon>Entomobryoidea</taxon>
        <taxon>Orchesellidae</taxon>
        <taxon>Orchesellinae</taxon>
        <taxon>Orchesella</taxon>
    </lineage>
</organism>
<keyword evidence="4 5" id="KW-0175">Coiled coil</keyword>
<comment type="similarity">
    <text evidence="2">Belongs to the GKAP1 family.</text>
</comment>
<evidence type="ECO:0000256" key="2">
    <source>
        <dbReference type="ARBA" id="ARBA00006662"/>
    </source>
</evidence>
<proteinExistence type="inferred from homology"/>
<feature type="coiled-coil region" evidence="5">
    <location>
        <begin position="273"/>
        <end position="354"/>
    </location>
</feature>
<sequence>MSIAQNASRFDFLPDDADDPFQTGKPKKNRKKDGDGSKAGDGSNKKGSKKNGTSDRKQLQSLAFGSVSEGKKKNKGSGQAQQNVNSASASKSAPEQSNEQKNGNSEKVVMQRPHGMSDEQWEEWQKRDSNFMDETYVTDLEKALLQSKLEYETEQKSKPPAKGKKKKPVAVSLTDFNARLSESVPGASHGVMNGILSAAALGNYNYQVPETLETDEELVERFRNEARLEVAREHQKAMERQLLMSRQPPPPIVRPEPVPANSLSARLVSQGPMDEKDLLIARLSEDNLQLKNEVEVLKSRVKTTNTINKYLQAAQEIKDTAKLIYELENLTKMNNDLNEEMRELHSQLEQEKSRSGAAMLELRRLLENRRRTTSQDH</sequence>
<protein>
    <recommendedName>
        <fullName evidence="9">G kinase-anchoring protein 1</fullName>
    </recommendedName>
</protein>
<evidence type="ECO:0000313" key="8">
    <source>
        <dbReference type="Proteomes" id="UP001642540"/>
    </source>
</evidence>
<evidence type="ECO:0008006" key="9">
    <source>
        <dbReference type="Google" id="ProtNLM"/>
    </source>
</evidence>
<feature type="compositionally biased region" description="Polar residues" evidence="6">
    <location>
        <begin position="76"/>
        <end position="105"/>
    </location>
</feature>
<evidence type="ECO:0000256" key="1">
    <source>
        <dbReference type="ARBA" id="ARBA00004555"/>
    </source>
</evidence>
<keyword evidence="8" id="KW-1185">Reference proteome</keyword>
<dbReference type="EMBL" id="CAXLJM020000088">
    <property type="protein sequence ID" value="CAL8131436.1"/>
    <property type="molecule type" value="Genomic_DNA"/>
</dbReference>
<dbReference type="InterPro" id="IPR026109">
    <property type="entry name" value="GKAP1"/>
</dbReference>
<evidence type="ECO:0000256" key="3">
    <source>
        <dbReference type="ARBA" id="ARBA00023034"/>
    </source>
</evidence>
<dbReference type="PANTHER" id="PTHR14899:SF0">
    <property type="entry name" value="G KINASE-ANCHORING PROTEIN 1"/>
    <property type="match status" value="1"/>
</dbReference>
<evidence type="ECO:0000256" key="5">
    <source>
        <dbReference type="SAM" id="Coils"/>
    </source>
</evidence>
<dbReference type="Proteomes" id="UP001642540">
    <property type="component" value="Unassembled WGS sequence"/>
</dbReference>
<dbReference type="PANTHER" id="PTHR14899">
    <property type="entry name" value="G KINASE ANCHORING PROTEIN 1"/>
    <property type="match status" value="1"/>
</dbReference>
<keyword evidence="3" id="KW-0333">Golgi apparatus</keyword>